<sequence>MTTRFRLALARRRRTRTLLVHPSSDRDSQRQQADLAAIRARRIPNE</sequence>
<proteinExistence type="predicted"/>
<protein>
    <submittedName>
        <fullName evidence="1">Uncharacterized protein</fullName>
    </submittedName>
</protein>
<accession>A0ABX8S736</accession>
<keyword evidence="2" id="KW-1185">Reference proteome</keyword>
<organism evidence="1 2">
    <name type="scientific">Skermania pinensis</name>
    <dbReference type="NCBI Taxonomy" id="39122"/>
    <lineage>
        <taxon>Bacteria</taxon>
        <taxon>Bacillati</taxon>
        <taxon>Actinomycetota</taxon>
        <taxon>Actinomycetes</taxon>
        <taxon>Mycobacteriales</taxon>
        <taxon>Gordoniaceae</taxon>
        <taxon>Skermania</taxon>
    </lineage>
</organism>
<reference evidence="1" key="1">
    <citation type="submission" date="2021-07" db="EMBL/GenBank/DDBJ databases">
        <title>Candidatus Kaistella beijingensis sp. nov. isolated from a municipal wastewater treatment plant is involved in sludge foaming.</title>
        <authorList>
            <person name="Song Y."/>
            <person name="Liu S.-J."/>
        </authorList>
    </citation>
    <scope>NUCLEOTIDE SEQUENCE</scope>
    <source>
        <strain evidence="1">DSM 43998</strain>
    </source>
</reference>
<evidence type="ECO:0000313" key="1">
    <source>
        <dbReference type="EMBL" id="QXQ13653.1"/>
    </source>
</evidence>
<gene>
    <name evidence="1" type="ORF">KV203_17915</name>
</gene>
<dbReference type="EMBL" id="CP079105">
    <property type="protein sequence ID" value="QXQ13653.1"/>
    <property type="molecule type" value="Genomic_DNA"/>
</dbReference>
<dbReference type="RefSeq" id="WP_157079775.1">
    <property type="nucleotide sequence ID" value="NZ_CBCRUZ010000005.1"/>
</dbReference>
<evidence type="ECO:0000313" key="2">
    <source>
        <dbReference type="Proteomes" id="UP000887023"/>
    </source>
</evidence>
<name>A0ABX8S736_9ACTN</name>
<dbReference type="Proteomes" id="UP000887023">
    <property type="component" value="Chromosome"/>
</dbReference>